<proteinExistence type="predicted"/>
<protein>
    <submittedName>
        <fullName evidence="1">Uncharacterized protein</fullName>
    </submittedName>
</protein>
<comment type="caution">
    <text evidence="1">The sequence shown here is derived from an EMBL/GenBank/DDBJ whole genome shotgun (WGS) entry which is preliminary data.</text>
</comment>
<name>A0ABV0TYD6_9TELE</name>
<keyword evidence="2" id="KW-1185">Reference proteome</keyword>
<dbReference type="EMBL" id="JAHRIQ010050218">
    <property type="protein sequence ID" value="MEQ2237948.1"/>
    <property type="molecule type" value="Genomic_DNA"/>
</dbReference>
<sequence>MLRRVLENTHCRSNHEPPFLSYLQSGSSEITSWKHRTIAHLPVQPPAPCTQLKHCRLRITKREHQHCEPPWYSCQTQPLWGRFTTSNKPSSATNIPIQIPPAAPVRILPCFVHIPNKLLNCC</sequence>
<reference evidence="1 2" key="1">
    <citation type="submission" date="2021-06" db="EMBL/GenBank/DDBJ databases">
        <authorList>
            <person name="Palmer J.M."/>
        </authorList>
    </citation>
    <scope>NUCLEOTIDE SEQUENCE [LARGE SCALE GENOMIC DNA]</scope>
    <source>
        <strain evidence="2">if_2019</strain>
        <tissue evidence="1">Muscle</tissue>
    </source>
</reference>
<evidence type="ECO:0000313" key="2">
    <source>
        <dbReference type="Proteomes" id="UP001482620"/>
    </source>
</evidence>
<dbReference type="Proteomes" id="UP001482620">
    <property type="component" value="Unassembled WGS sequence"/>
</dbReference>
<organism evidence="1 2">
    <name type="scientific">Ilyodon furcidens</name>
    <name type="common">goldbreast splitfin</name>
    <dbReference type="NCBI Taxonomy" id="33524"/>
    <lineage>
        <taxon>Eukaryota</taxon>
        <taxon>Metazoa</taxon>
        <taxon>Chordata</taxon>
        <taxon>Craniata</taxon>
        <taxon>Vertebrata</taxon>
        <taxon>Euteleostomi</taxon>
        <taxon>Actinopterygii</taxon>
        <taxon>Neopterygii</taxon>
        <taxon>Teleostei</taxon>
        <taxon>Neoteleostei</taxon>
        <taxon>Acanthomorphata</taxon>
        <taxon>Ovalentaria</taxon>
        <taxon>Atherinomorphae</taxon>
        <taxon>Cyprinodontiformes</taxon>
        <taxon>Goodeidae</taxon>
        <taxon>Ilyodon</taxon>
    </lineage>
</organism>
<gene>
    <name evidence="1" type="ORF">ILYODFUR_028409</name>
</gene>
<accession>A0ABV0TYD6</accession>
<evidence type="ECO:0000313" key="1">
    <source>
        <dbReference type="EMBL" id="MEQ2237948.1"/>
    </source>
</evidence>